<evidence type="ECO:0000313" key="9">
    <source>
        <dbReference type="Ensembl" id="ENSCCRP00020074038.1"/>
    </source>
</evidence>
<accession>A0A8C2I4Z7</accession>
<dbReference type="InterPro" id="IPR047303">
    <property type="entry name" value="Dkk2_Cys1"/>
</dbReference>
<dbReference type="GO" id="GO:0005615">
    <property type="term" value="C:extracellular space"/>
    <property type="evidence" value="ECO:0007669"/>
    <property type="project" value="TreeGrafter"/>
</dbReference>
<dbReference type="Pfam" id="PF04706">
    <property type="entry name" value="Dickkopf_N"/>
    <property type="match status" value="1"/>
</dbReference>
<organism evidence="9 10">
    <name type="scientific">Cyprinus carpio</name>
    <name type="common">Common carp</name>
    <dbReference type="NCBI Taxonomy" id="7962"/>
    <lineage>
        <taxon>Eukaryota</taxon>
        <taxon>Metazoa</taxon>
        <taxon>Chordata</taxon>
        <taxon>Craniata</taxon>
        <taxon>Vertebrata</taxon>
        <taxon>Euteleostomi</taxon>
        <taxon>Actinopterygii</taxon>
        <taxon>Neopterygii</taxon>
        <taxon>Teleostei</taxon>
        <taxon>Ostariophysi</taxon>
        <taxon>Cypriniformes</taxon>
        <taxon>Cyprinidae</taxon>
        <taxon>Cyprininae</taxon>
        <taxon>Cyprinus</taxon>
    </lineage>
</organism>
<sequence>CFFEGTLKTASSLDNLSNLVSLPIIALSLLCLKYSMTFCLQWIVDLSFLFFSQGYPCSSDKECTVGTYCQSPQHAPSRCLTCRRRKKRCHRDNMCCPGNRCSNYICIPISEHTLSSHKSPLDEHKMLSIKDKGWRRNGKAQAKISLKGDQ</sequence>
<evidence type="ECO:0000256" key="5">
    <source>
        <dbReference type="ARBA" id="ARBA00022687"/>
    </source>
</evidence>
<feature type="domain" description="Dickkopf N-terminal cysteine-rich" evidence="8">
    <location>
        <begin position="56"/>
        <end position="107"/>
    </location>
</feature>
<evidence type="ECO:0000256" key="3">
    <source>
        <dbReference type="ARBA" id="ARBA00022473"/>
    </source>
</evidence>
<dbReference type="AlphaFoldDB" id="A0A8C2I4Z7"/>
<dbReference type="PANTHER" id="PTHR12113:SF12">
    <property type="entry name" value="DICKKOPF-RELATED PROTEIN 2"/>
    <property type="match status" value="1"/>
</dbReference>
<dbReference type="GO" id="GO:0048019">
    <property type="term" value="F:receptor antagonist activity"/>
    <property type="evidence" value="ECO:0007669"/>
    <property type="project" value="TreeGrafter"/>
</dbReference>
<dbReference type="GO" id="GO:0090090">
    <property type="term" value="P:negative regulation of canonical Wnt signaling pathway"/>
    <property type="evidence" value="ECO:0007669"/>
    <property type="project" value="TreeGrafter"/>
</dbReference>
<reference evidence="9" key="1">
    <citation type="submission" date="2025-08" db="UniProtKB">
        <authorList>
            <consortium name="Ensembl"/>
        </authorList>
    </citation>
    <scope>IDENTIFICATION</scope>
</reference>
<name>A0A8C2I4Z7_CYPCA</name>
<protein>
    <recommendedName>
        <fullName evidence="8">Dickkopf N-terminal cysteine-rich domain-containing protein</fullName>
    </recommendedName>
</protein>
<dbReference type="Proteomes" id="UP000694701">
    <property type="component" value="Unplaced"/>
</dbReference>
<dbReference type="GO" id="GO:0016055">
    <property type="term" value="P:Wnt signaling pathway"/>
    <property type="evidence" value="ECO:0007669"/>
    <property type="project" value="UniProtKB-KW"/>
</dbReference>
<proteinExistence type="inferred from homology"/>
<dbReference type="Ensembl" id="ENSCCRT00020081255.1">
    <property type="protein sequence ID" value="ENSCCRP00020074038.1"/>
    <property type="gene ID" value="ENSCCRG00020034545.1"/>
</dbReference>
<keyword evidence="5" id="KW-0879">Wnt signaling pathway</keyword>
<evidence type="ECO:0000256" key="2">
    <source>
        <dbReference type="ARBA" id="ARBA00010842"/>
    </source>
</evidence>
<evidence type="ECO:0000256" key="6">
    <source>
        <dbReference type="ARBA" id="ARBA00022729"/>
    </source>
</evidence>
<keyword evidence="7" id="KW-1015">Disulfide bond</keyword>
<comment type="similarity">
    <text evidence="2">Belongs to the dickkopf family.</text>
</comment>
<dbReference type="InterPro" id="IPR006796">
    <property type="entry name" value="Dickkopf_N"/>
</dbReference>
<evidence type="ECO:0000256" key="4">
    <source>
        <dbReference type="ARBA" id="ARBA00022525"/>
    </source>
</evidence>
<evidence type="ECO:0000256" key="7">
    <source>
        <dbReference type="ARBA" id="ARBA00023157"/>
    </source>
</evidence>
<dbReference type="CDD" id="cd23015">
    <property type="entry name" value="Dkk2_Cys1"/>
    <property type="match status" value="1"/>
</dbReference>
<keyword evidence="3" id="KW-0217">Developmental protein</keyword>
<evidence type="ECO:0000259" key="8">
    <source>
        <dbReference type="Pfam" id="PF04706"/>
    </source>
</evidence>
<dbReference type="InterPro" id="IPR039863">
    <property type="entry name" value="DKK1-4"/>
</dbReference>
<comment type="subcellular location">
    <subcellularLocation>
        <location evidence="1">Secreted</location>
    </subcellularLocation>
</comment>
<keyword evidence="4" id="KW-0964">Secreted</keyword>
<evidence type="ECO:0000256" key="1">
    <source>
        <dbReference type="ARBA" id="ARBA00004613"/>
    </source>
</evidence>
<keyword evidence="6" id="KW-0732">Signal</keyword>
<dbReference type="GO" id="GO:0039706">
    <property type="term" value="F:co-receptor binding"/>
    <property type="evidence" value="ECO:0007669"/>
    <property type="project" value="TreeGrafter"/>
</dbReference>
<dbReference type="PANTHER" id="PTHR12113">
    <property type="entry name" value="DICKKOPF3-LIKE 3"/>
    <property type="match status" value="1"/>
</dbReference>
<evidence type="ECO:0000313" key="10">
    <source>
        <dbReference type="Proteomes" id="UP000694701"/>
    </source>
</evidence>